<dbReference type="InterPro" id="IPR011846">
    <property type="entry name" value="Cyd_oper_YbgE"/>
</dbReference>
<evidence type="ECO:0000313" key="2">
    <source>
        <dbReference type="EMBL" id="MCS0608204.1"/>
    </source>
</evidence>
<reference evidence="2 3" key="1">
    <citation type="submission" date="2022-08" db="EMBL/GenBank/DDBJ databases">
        <title>Reclassification of Massilia species as members of the genera Telluria, Duganella, Pseudoduganella, Mokoshia gen. nov. and Zemynaea gen. nov. using orthogonal and non-orthogonal genome-based approaches.</title>
        <authorList>
            <person name="Bowman J.P."/>
        </authorList>
    </citation>
    <scope>NUCLEOTIDE SEQUENCE [LARGE SCALE GENOMIC DNA]</scope>
    <source>
        <strain evidence="2 3">JCM 31607</strain>
    </source>
</reference>
<dbReference type="RefSeq" id="WP_258855929.1">
    <property type="nucleotide sequence ID" value="NZ_JANUGV010000002.1"/>
</dbReference>
<keyword evidence="1" id="KW-1133">Transmembrane helix</keyword>
<organism evidence="2 3">
    <name type="scientific">Massilia solisilvae</name>
    <dbReference type="NCBI Taxonomy" id="1811225"/>
    <lineage>
        <taxon>Bacteria</taxon>
        <taxon>Pseudomonadati</taxon>
        <taxon>Pseudomonadota</taxon>
        <taxon>Betaproteobacteria</taxon>
        <taxon>Burkholderiales</taxon>
        <taxon>Oxalobacteraceae</taxon>
        <taxon>Telluria group</taxon>
        <taxon>Massilia</taxon>
    </lineage>
</organism>
<evidence type="ECO:0000313" key="3">
    <source>
        <dbReference type="Proteomes" id="UP001205861"/>
    </source>
</evidence>
<name>A0ABT2BI74_9BURK</name>
<dbReference type="Proteomes" id="UP001205861">
    <property type="component" value="Unassembled WGS sequence"/>
</dbReference>
<protein>
    <submittedName>
        <fullName evidence="2">Cyd operon YbgE family protein</fullName>
    </submittedName>
</protein>
<feature type="transmembrane region" description="Helical" evidence="1">
    <location>
        <begin position="43"/>
        <end position="65"/>
    </location>
</feature>
<accession>A0ABT2BI74</accession>
<keyword evidence="1" id="KW-0812">Transmembrane</keyword>
<feature type="transmembrane region" description="Helical" evidence="1">
    <location>
        <begin position="72"/>
        <end position="91"/>
    </location>
</feature>
<gene>
    <name evidence="2" type="ORF">NX773_08510</name>
</gene>
<feature type="transmembrane region" description="Helical" evidence="1">
    <location>
        <begin position="12"/>
        <end position="31"/>
    </location>
</feature>
<keyword evidence="1" id="KW-0472">Membrane</keyword>
<evidence type="ECO:0000256" key="1">
    <source>
        <dbReference type="SAM" id="Phobius"/>
    </source>
</evidence>
<keyword evidence="3" id="KW-1185">Reference proteome</keyword>
<dbReference type="PROSITE" id="PS51257">
    <property type="entry name" value="PROKAR_LIPOPROTEIN"/>
    <property type="match status" value="1"/>
</dbReference>
<comment type="caution">
    <text evidence="2">The sequence shown here is derived from an EMBL/GenBank/DDBJ whole genome shotgun (WGS) entry which is preliminary data.</text>
</comment>
<proteinExistence type="predicted"/>
<dbReference type="Pfam" id="PF09600">
    <property type="entry name" value="Cyd_oper_YbgE"/>
    <property type="match status" value="1"/>
</dbReference>
<dbReference type="EMBL" id="JANUGV010000002">
    <property type="protein sequence ID" value="MCS0608204.1"/>
    <property type="molecule type" value="Genomic_DNA"/>
</dbReference>
<sequence length="93" mass="9735">MERDAQARPAAPMALLPLLLACAVALGLTIYPQLAMRAGRPDHVAAMLAMASMSAGFVRGVGFVARRQPWRAVFSTPACLACAALAALRLWGG</sequence>